<sequence>MSNLKTPAAPLVVAVDVTTRGVSIARITAPLLEAADKPLSAFVPQPADEGLAHTAYSTWHRATDLVKRSYAKITLNDERPTLVLFAKPIWGDLKTDPSAFRRHQIVALLQDRLHKDRVPVGEFPLPTLLKWMTGSGVAGKGRGVMAALNKAVVDQWGTPSASHSATAEGTPYNTQFRQSTVALAAAAAMAVGLETQIPVVQSRLNYLSGYETESAITRANKSVMFPTRRKPPRTVEAWRELNAHPETLLRVVDKDNAEEDAA</sequence>
<dbReference type="OrthoDB" id="4644130at2"/>
<reference evidence="1 2" key="1">
    <citation type="submission" date="2016-01" db="EMBL/GenBank/DDBJ databases">
        <title>The new phylogeny of the genus Mycobacterium.</title>
        <authorList>
            <person name="Tarcisio F."/>
            <person name="Conor M."/>
            <person name="Antonella G."/>
            <person name="Elisabetta G."/>
            <person name="Giulia F.S."/>
            <person name="Sara T."/>
            <person name="Anna F."/>
            <person name="Clotilde B."/>
            <person name="Roberto B."/>
            <person name="Veronica D.S."/>
            <person name="Fabio R."/>
            <person name="Monica P."/>
            <person name="Olivier J."/>
            <person name="Enrico T."/>
            <person name="Nicola S."/>
        </authorList>
    </citation>
    <scope>NUCLEOTIDE SEQUENCE [LARGE SCALE GENOMIC DNA]</scope>
    <source>
        <strain evidence="1 2">DSM 44179</strain>
    </source>
</reference>
<evidence type="ECO:0000313" key="1">
    <source>
        <dbReference type="EMBL" id="ORV00979.1"/>
    </source>
</evidence>
<evidence type="ECO:0000313" key="2">
    <source>
        <dbReference type="Proteomes" id="UP000193484"/>
    </source>
</evidence>
<accession>A0A1X1R7Z7</accession>
<dbReference type="EMBL" id="LQOJ01000048">
    <property type="protein sequence ID" value="ORV00979.1"/>
    <property type="molecule type" value="Genomic_DNA"/>
</dbReference>
<organism evidence="1 2">
    <name type="scientific">Mycolicibacterium fallax</name>
    <name type="common">Mycobacterium fallax</name>
    <dbReference type="NCBI Taxonomy" id="1793"/>
    <lineage>
        <taxon>Bacteria</taxon>
        <taxon>Bacillati</taxon>
        <taxon>Actinomycetota</taxon>
        <taxon>Actinomycetes</taxon>
        <taxon>Mycobacteriales</taxon>
        <taxon>Mycobacteriaceae</taxon>
        <taxon>Mycolicibacterium</taxon>
    </lineage>
</organism>
<comment type="caution">
    <text evidence="1">The sequence shown here is derived from an EMBL/GenBank/DDBJ whole genome shotgun (WGS) entry which is preliminary data.</text>
</comment>
<proteinExistence type="predicted"/>
<dbReference type="RefSeq" id="WP_085098139.1">
    <property type="nucleotide sequence ID" value="NZ_AP022603.1"/>
</dbReference>
<gene>
    <name evidence="1" type="ORF">AWC04_15005</name>
</gene>
<dbReference type="AlphaFoldDB" id="A0A1X1R7Z7"/>
<dbReference type="Proteomes" id="UP000193484">
    <property type="component" value="Unassembled WGS sequence"/>
</dbReference>
<keyword evidence="2" id="KW-1185">Reference proteome</keyword>
<name>A0A1X1R7Z7_MYCFA</name>
<protein>
    <submittedName>
        <fullName evidence="1">Uncharacterized protein</fullName>
    </submittedName>
</protein>
<dbReference type="STRING" id="1793.AWC04_15005"/>